<keyword evidence="8" id="KW-1185">Reference proteome</keyword>
<keyword evidence="5" id="KW-0732">Signal</keyword>
<dbReference type="InterPro" id="IPR030999">
    <property type="entry name" value="Thiosulf_SoxX"/>
</dbReference>
<dbReference type="InterPro" id="IPR036909">
    <property type="entry name" value="Cyt_c-like_dom_sf"/>
</dbReference>
<reference evidence="7 8" key="2">
    <citation type="journal article" date="2021" name="Int. J. Syst. Evol. Microbiol.">
        <title>Roseibium litorale sp. nov., isolated from a tidal flat sediment and proposal for the reclassification of Labrenzia polysiphoniae as Roseibium polysiphoniae comb. nov.</title>
        <authorList>
            <person name="Liu Y."/>
            <person name="Pei T."/>
            <person name="Du J."/>
            <person name="Chao M."/>
            <person name="Deng M.R."/>
            <person name="Zhu H."/>
        </authorList>
    </citation>
    <scope>NUCLEOTIDE SEQUENCE [LARGE SCALE GENOMIC DNA]</scope>
    <source>
        <strain evidence="7 8">4C16A</strain>
    </source>
</reference>
<evidence type="ECO:0000256" key="1">
    <source>
        <dbReference type="ARBA" id="ARBA00022617"/>
    </source>
</evidence>
<gene>
    <name evidence="7" type="primary">soxX</name>
    <name evidence="7" type="ORF">IG616_00560</name>
</gene>
<keyword evidence="1 4" id="KW-0349">Heme</keyword>
<protein>
    <submittedName>
        <fullName evidence="7">Sulfur oxidation c-type cytochrome SoxX</fullName>
    </submittedName>
</protein>
<organism evidence="7 8">
    <name type="scientific">Roseibium litorale</name>
    <dbReference type="NCBI Taxonomy" id="2803841"/>
    <lineage>
        <taxon>Bacteria</taxon>
        <taxon>Pseudomonadati</taxon>
        <taxon>Pseudomonadota</taxon>
        <taxon>Alphaproteobacteria</taxon>
        <taxon>Hyphomicrobiales</taxon>
        <taxon>Stappiaceae</taxon>
        <taxon>Roseibium</taxon>
    </lineage>
</organism>
<evidence type="ECO:0000256" key="5">
    <source>
        <dbReference type="SAM" id="SignalP"/>
    </source>
</evidence>
<comment type="caution">
    <text evidence="7">The sequence shown here is derived from an EMBL/GenBank/DDBJ whole genome shotgun (WGS) entry which is preliminary data.</text>
</comment>
<evidence type="ECO:0000313" key="8">
    <source>
        <dbReference type="Proteomes" id="UP000632063"/>
    </source>
</evidence>
<dbReference type="Proteomes" id="UP000632063">
    <property type="component" value="Unassembled WGS sequence"/>
</dbReference>
<keyword evidence="3 4" id="KW-0408">Iron</keyword>
<dbReference type="RefSeq" id="WP_192145405.1">
    <property type="nucleotide sequence ID" value="NZ_JACYXI010000001.1"/>
</dbReference>
<evidence type="ECO:0000256" key="4">
    <source>
        <dbReference type="PROSITE-ProRule" id="PRU00433"/>
    </source>
</evidence>
<evidence type="ECO:0000256" key="2">
    <source>
        <dbReference type="ARBA" id="ARBA00022723"/>
    </source>
</evidence>
<name>A0ABR9CGY0_9HYPH</name>
<feature type="signal peptide" evidence="5">
    <location>
        <begin position="1"/>
        <end position="22"/>
    </location>
</feature>
<accession>A0ABR9CGY0</accession>
<evidence type="ECO:0000313" key="7">
    <source>
        <dbReference type="EMBL" id="MBD8890023.1"/>
    </source>
</evidence>
<dbReference type="Pfam" id="PF00034">
    <property type="entry name" value="Cytochrom_C"/>
    <property type="match status" value="1"/>
</dbReference>
<dbReference type="InterPro" id="IPR009056">
    <property type="entry name" value="Cyt_c-like_dom"/>
</dbReference>
<dbReference type="SUPFAM" id="SSF46626">
    <property type="entry name" value="Cytochrome c"/>
    <property type="match status" value="1"/>
</dbReference>
<dbReference type="Gene3D" id="1.10.760.10">
    <property type="entry name" value="Cytochrome c-like domain"/>
    <property type="match status" value="1"/>
</dbReference>
<sequence>MTRGFIYSIAAATLMLTAPAMAGTVAPGDVVFTDMAVASSLTGQAGDPANGRKVFADRKKGNCLACHVNSDLKNELFHGDVGPSLDGAGSRWSPEQLRAIVANSKQVFGEQTVMPGFYSLEVGKDVAEEFAGKTILSAQEVEDVVAYLTTLTD</sequence>
<evidence type="ECO:0000259" key="6">
    <source>
        <dbReference type="PROSITE" id="PS51007"/>
    </source>
</evidence>
<evidence type="ECO:0000256" key="3">
    <source>
        <dbReference type="ARBA" id="ARBA00023004"/>
    </source>
</evidence>
<dbReference type="PROSITE" id="PS51007">
    <property type="entry name" value="CYTC"/>
    <property type="match status" value="1"/>
</dbReference>
<feature type="chain" id="PRO_5045911789" evidence="5">
    <location>
        <begin position="23"/>
        <end position="153"/>
    </location>
</feature>
<dbReference type="EMBL" id="JACYXI010000001">
    <property type="protein sequence ID" value="MBD8890023.1"/>
    <property type="molecule type" value="Genomic_DNA"/>
</dbReference>
<proteinExistence type="predicted"/>
<dbReference type="NCBIfam" id="TIGR04485">
    <property type="entry name" value="thiosulf_SoxX"/>
    <property type="match status" value="1"/>
</dbReference>
<keyword evidence="2 4" id="KW-0479">Metal-binding</keyword>
<reference evidence="8" key="1">
    <citation type="submission" date="2020-09" db="EMBL/GenBank/DDBJ databases">
        <title>The genome sequence of strain Labrenzia suaedae 4C16A.</title>
        <authorList>
            <person name="Liu Y."/>
        </authorList>
    </citation>
    <scope>NUCLEOTIDE SEQUENCE [LARGE SCALE GENOMIC DNA]</scope>
    <source>
        <strain evidence="8">4C16A</strain>
    </source>
</reference>
<feature type="domain" description="Cytochrome c" evidence="6">
    <location>
        <begin position="46"/>
        <end position="152"/>
    </location>
</feature>